<feature type="compositionally biased region" description="Acidic residues" evidence="1">
    <location>
        <begin position="37"/>
        <end position="54"/>
    </location>
</feature>
<dbReference type="Proteomes" id="UP000095751">
    <property type="component" value="Unassembled WGS sequence"/>
</dbReference>
<sequence length="420" mass="47456">MKDENPTPYLSHSPVQIARTNPSTGSAYSNPIRLEECNENDGNDNDNNDDDDDESYHNDVDIPVVDSLNGLLGNANANPQPKGAESEAQVEADIHNKKESLSNSSSAVVTKSVSDDITEKSASELHQEDLYYDDHQYPYDESRPRPYVRSFEDAHPHEEQQQEEQEWTHEDHDRSPHMTSYHKSKEERRKQRQIAYDRAERRRLNKCMYFAVLVLLLEVAAGTIAVMYYQELIECCGRSIFGSTSTNGDSSGIGEGGNEINDEIIAERWNTIFYWVGISYLIVIILIEIPTLVIATEPLFIFNPMVGFLLAMHMMYTTDAKTAYIIYGLETAAMVGQSIVLVHMRRSPELCIHSILNYTLCGLVIYVLVRLTEQGGYCIVNDRIQSIFSASTCNIECIDDVSCFRCDVDTSSCFIQFSTS</sequence>
<dbReference type="InParanoid" id="A0A1E7FPL0"/>
<feature type="compositionally biased region" description="Basic and acidic residues" evidence="1">
    <location>
        <begin position="119"/>
        <end position="176"/>
    </location>
</feature>
<feature type="region of interest" description="Disordered" evidence="1">
    <location>
        <begin position="119"/>
        <end position="193"/>
    </location>
</feature>
<feature type="region of interest" description="Disordered" evidence="1">
    <location>
        <begin position="1"/>
        <end position="90"/>
    </location>
</feature>
<dbReference type="OrthoDB" id="48273at2759"/>
<evidence type="ECO:0000256" key="2">
    <source>
        <dbReference type="SAM" id="Phobius"/>
    </source>
</evidence>
<feature type="transmembrane region" description="Helical" evidence="2">
    <location>
        <begin position="207"/>
        <end position="229"/>
    </location>
</feature>
<dbReference type="KEGG" id="fcy:FRACYDRAFT_236154"/>
<protein>
    <submittedName>
        <fullName evidence="3">Uncharacterized protein</fullName>
    </submittedName>
</protein>
<keyword evidence="4" id="KW-1185">Reference proteome</keyword>
<keyword evidence="2" id="KW-0472">Membrane</keyword>
<feature type="transmembrane region" description="Helical" evidence="2">
    <location>
        <begin position="272"/>
        <end position="293"/>
    </location>
</feature>
<feature type="compositionally biased region" description="Low complexity" evidence="1">
    <location>
        <begin position="68"/>
        <end position="78"/>
    </location>
</feature>
<name>A0A1E7FPL0_9STRA</name>
<feature type="compositionally biased region" description="Basic and acidic residues" evidence="1">
    <location>
        <begin position="183"/>
        <end position="193"/>
    </location>
</feature>
<feature type="transmembrane region" description="Helical" evidence="2">
    <location>
        <begin position="300"/>
        <end position="318"/>
    </location>
</feature>
<gene>
    <name evidence="3" type="ORF">FRACYDRAFT_236154</name>
</gene>
<evidence type="ECO:0000313" key="4">
    <source>
        <dbReference type="Proteomes" id="UP000095751"/>
    </source>
</evidence>
<evidence type="ECO:0000313" key="3">
    <source>
        <dbReference type="EMBL" id="OEU20086.1"/>
    </source>
</evidence>
<feature type="transmembrane region" description="Helical" evidence="2">
    <location>
        <begin position="324"/>
        <end position="343"/>
    </location>
</feature>
<accession>A0A1E7FPL0</accession>
<evidence type="ECO:0000256" key="1">
    <source>
        <dbReference type="SAM" id="MobiDB-lite"/>
    </source>
</evidence>
<organism evidence="3 4">
    <name type="scientific">Fragilariopsis cylindrus CCMP1102</name>
    <dbReference type="NCBI Taxonomy" id="635003"/>
    <lineage>
        <taxon>Eukaryota</taxon>
        <taxon>Sar</taxon>
        <taxon>Stramenopiles</taxon>
        <taxon>Ochrophyta</taxon>
        <taxon>Bacillariophyta</taxon>
        <taxon>Bacillariophyceae</taxon>
        <taxon>Bacillariophycidae</taxon>
        <taxon>Bacillariales</taxon>
        <taxon>Bacillariaceae</taxon>
        <taxon>Fragilariopsis</taxon>
    </lineage>
</organism>
<feature type="compositionally biased region" description="Polar residues" evidence="1">
    <location>
        <begin position="8"/>
        <end position="29"/>
    </location>
</feature>
<keyword evidence="2" id="KW-1133">Transmembrane helix</keyword>
<feature type="transmembrane region" description="Helical" evidence="2">
    <location>
        <begin position="350"/>
        <end position="369"/>
    </location>
</feature>
<dbReference type="AlphaFoldDB" id="A0A1E7FPL0"/>
<proteinExistence type="predicted"/>
<dbReference type="EMBL" id="KV784355">
    <property type="protein sequence ID" value="OEU20086.1"/>
    <property type="molecule type" value="Genomic_DNA"/>
</dbReference>
<keyword evidence="2" id="KW-0812">Transmembrane</keyword>
<reference evidence="3 4" key="1">
    <citation type="submission" date="2016-09" db="EMBL/GenBank/DDBJ databases">
        <title>Extensive genetic diversity and differential bi-allelic expression allows diatom success in the polar Southern Ocean.</title>
        <authorList>
            <consortium name="DOE Joint Genome Institute"/>
            <person name="Mock T."/>
            <person name="Otillar R.P."/>
            <person name="Strauss J."/>
            <person name="Dupont C."/>
            <person name="Frickenhaus S."/>
            <person name="Maumus F."/>
            <person name="Mcmullan M."/>
            <person name="Sanges R."/>
            <person name="Schmutz J."/>
            <person name="Toseland A."/>
            <person name="Valas R."/>
            <person name="Veluchamy A."/>
            <person name="Ward B.J."/>
            <person name="Allen A."/>
            <person name="Barry K."/>
            <person name="Falciatore A."/>
            <person name="Ferrante M."/>
            <person name="Fortunato A.E."/>
            <person name="Gloeckner G."/>
            <person name="Gruber A."/>
            <person name="Hipkin R."/>
            <person name="Janech M."/>
            <person name="Kroth P."/>
            <person name="Leese F."/>
            <person name="Lindquist E."/>
            <person name="Lyon B.R."/>
            <person name="Martin J."/>
            <person name="Mayer C."/>
            <person name="Parker M."/>
            <person name="Quesneville H."/>
            <person name="Raymond J."/>
            <person name="Uhlig C."/>
            <person name="Valentin K.U."/>
            <person name="Worden A.Z."/>
            <person name="Armbrust E.V."/>
            <person name="Bowler C."/>
            <person name="Green B."/>
            <person name="Moulton V."/>
            <person name="Van Oosterhout C."/>
            <person name="Grigoriev I."/>
        </authorList>
    </citation>
    <scope>NUCLEOTIDE SEQUENCE [LARGE SCALE GENOMIC DNA]</scope>
    <source>
        <strain evidence="3 4">CCMP1102</strain>
    </source>
</reference>